<dbReference type="CDD" id="cd00067">
    <property type="entry name" value="GAL4"/>
    <property type="match status" value="1"/>
</dbReference>
<dbReference type="PANTHER" id="PTHR47424">
    <property type="entry name" value="REGULATORY PROTEIN GAL4"/>
    <property type="match status" value="1"/>
</dbReference>
<keyword evidence="4" id="KW-0539">Nucleus</keyword>
<feature type="compositionally biased region" description="Low complexity" evidence="5">
    <location>
        <begin position="104"/>
        <end position="119"/>
    </location>
</feature>
<dbReference type="CDD" id="cd12148">
    <property type="entry name" value="fungal_TF_MHR"/>
    <property type="match status" value="1"/>
</dbReference>
<dbReference type="GO" id="GO:0000981">
    <property type="term" value="F:DNA-binding transcription factor activity, RNA polymerase II-specific"/>
    <property type="evidence" value="ECO:0007669"/>
    <property type="project" value="InterPro"/>
</dbReference>
<dbReference type="SUPFAM" id="SSF57701">
    <property type="entry name" value="Zn2/Cys6 DNA-binding domain"/>
    <property type="match status" value="1"/>
</dbReference>
<dbReference type="OrthoDB" id="3266505at2759"/>
<evidence type="ECO:0000256" key="2">
    <source>
        <dbReference type="ARBA" id="ARBA00023015"/>
    </source>
</evidence>
<keyword evidence="1" id="KW-0479">Metal-binding</keyword>
<feature type="domain" description="Zn(2)-C6 fungal-type" evidence="6">
    <location>
        <begin position="28"/>
        <end position="57"/>
    </location>
</feature>
<evidence type="ECO:0000256" key="5">
    <source>
        <dbReference type="SAM" id="MobiDB-lite"/>
    </source>
</evidence>
<dbReference type="PANTHER" id="PTHR47424:SF6">
    <property type="entry name" value="PROLINE UTILIZATION TRANS-ACTIVATOR"/>
    <property type="match status" value="1"/>
</dbReference>
<organism evidence="7 8">
    <name type="scientific">Byssothecium circinans</name>
    <dbReference type="NCBI Taxonomy" id="147558"/>
    <lineage>
        <taxon>Eukaryota</taxon>
        <taxon>Fungi</taxon>
        <taxon>Dikarya</taxon>
        <taxon>Ascomycota</taxon>
        <taxon>Pezizomycotina</taxon>
        <taxon>Dothideomycetes</taxon>
        <taxon>Pleosporomycetidae</taxon>
        <taxon>Pleosporales</taxon>
        <taxon>Massarineae</taxon>
        <taxon>Massarinaceae</taxon>
        <taxon>Byssothecium</taxon>
    </lineage>
</organism>
<proteinExistence type="predicted"/>
<dbReference type="Pfam" id="PF00172">
    <property type="entry name" value="Zn_clus"/>
    <property type="match status" value="1"/>
</dbReference>
<dbReference type="GO" id="GO:0006351">
    <property type="term" value="P:DNA-templated transcription"/>
    <property type="evidence" value="ECO:0007669"/>
    <property type="project" value="InterPro"/>
</dbReference>
<dbReference type="Proteomes" id="UP000800035">
    <property type="component" value="Unassembled WGS sequence"/>
</dbReference>
<keyword evidence="8" id="KW-1185">Reference proteome</keyword>
<dbReference type="GO" id="GO:0008270">
    <property type="term" value="F:zinc ion binding"/>
    <property type="evidence" value="ECO:0007669"/>
    <property type="project" value="InterPro"/>
</dbReference>
<dbReference type="InterPro" id="IPR001138">
    <property type="entry name" value="Zn2Cys6_DnaBD"/>
</dbReference>
<feature type="region of interest" description="Disordered" evidence="5">
    <location>
        <begin position="103"/>
        <end position="122"/>
    </location>
</feature>
<evidence type="ECO:0000259" key="6">
    <source>
        <dbReference type="PROSITE" id="PS50048"/>
    </source>
</evidence>
<name>A0A6A5UAB5_9PLEO</name>
<dbReference type="PROSITE" id="PS50048">
    <property type="entry name" value="ZN2_CY6_FUNGAL_2"/>
    <property type="match status" value="1"/>
</dbReference>
<sequence>MQQPTERLPVNPRRHKVAPENRKRVARACNSCNVRRIKCSGERPCQQCANAARECVYPSAEPNRNVQLKEELERLRKRCAALEKGLRAVVPDDAARQELVQQIENPESPSSQPLQSENSYATDEAEATEGRLLFDMDGNVRFLGETSGATFLDLLKHFMLTLVPLAFVPGPGHTAAEDGSTFVASIGHYQTFDSRPLHDPEVDPLWLPSRTDMTIMLTALSYHIQDGNGDFLCGGIYYWGDINAVPAAVTLAPSHVDAIKSNNYRYLAFYNICFAFATHVLNYTPAPDEENAGDRYFKRAQILLGNPLDTVRFTLRDVPALALMGFYLVEINRRDSAYMYISLAIHIAITHGAFRHCVDESSKRVFWTLYTLDRWLSCLMGRPPTLIDEAIRLPMPVDVPNLPSAAGLRAHIEFVRVSNFIVCETFKIAPRDQRPSQLTHNIDRSLKMLQDWLAQLPPSLQLNPVDYSLDPTCCTLHMAYNQLTLLTTRPIFFSAVKRAVAERYINGSWRLESDPQLKQIQACSSAAHSNICIAQWVNHLYKHRRVLQASLHIVFNAAIILMLNRILRAYADAVESEIEFAINLFAQESRTGSNYQKDCLQVLRDLNTIVNRFLTSVKMGTLGQGFASNRTALQQVLTPMGAYGNQQSISGPVPVPTSLDAMGGGQYVHTFNDTGNAYQELMTWTQTDGAQSSNTFRI</sequence>
<evidence type="ECO:0000313" key="7">
    <source>
        <dbReference type="EMBL" id="KAF1961835.1"/>
    </source>
</evidence>
<keyword evidence="2" id="KW-0805">Transcription regulation</keyword>
<dbReference type="InterPro" id="IPR036864">
    <property type="entry name" value="Zn2-C6_fun-type_DNA-bd_sf"/>
</dbReference>
<accession>A0A6A5UAB5</accession>
<dbReference type="SMART" id="SM00066">
    <property type="entry name" value="GAL4"/>
    <property type="match status" value="1"/>
</dbReference>
<dbReference type="Pfam" id="PF04082">
    <property type="entry name" value="Fungal_trans"/>
    <property type="match status" value="1"/>
</dbReference>
<evidence type="ECO:0000256" key="1">
    <source>
        <dbReference type="ARBA" id="ARBA00022723"/>
    </source>
</evidence>
<dbReference type="GO" id="GO:0003677">
    <property type="term" value="F:DNA binding"/>
    <property type="evidence" value="ECO:0007669"/>
    <property type="project" value="UniProtKB-KW"/>
</dbReference>
<gene>
    <name evidence="7" type="ORF">CC80DRAFT_543204</name>
</gene>
<dbReference type="SMART" id="SM00906">
    <property type="entry name" value="Fungal_trans"/>
    <property type="match status" value="1"/>
</dbReference>
<reference evidence="7" key="1">
    <citation type="journal article" date="2020" name="Stud. Mycol.">
        <title>101 Dothideomycetes genomes: a test case for predicting lifestyles and emergence of pathogens.</title>
        <authorList>
            <person name="Haridas S."/>
            <person name="Albert R."/>
            <person name="Binder M."/>
            <person name="Bloem J."/>
            <person name="Labutti K."/>
            <person name="Salamov A."/>
            <person name="Andreopoulos B."/>
            <person name="Baker S."/>
            <person name="Barry K."/>
            <person name="Bills G."/>
            <person name="Bluhm B."/>
            <person name="Cannon C."/>
            <person name="Castanera R."/>
            <person name="Culley D."/>
            <person name="Daum C."/>
            <person name="Ezra D."/>
            <person name="Gonzalez J."/>
            <person name="Henrissat B."/>
            <person name="Kuo A."/>
            <person name="Liang C."/>
            <person name="Lipzen A."/>
            <person name="Lutzoni F."/>
            <person name="Magnuson J."/>
            <person name="Mondo S."/>
            <person name="Nolan M."/>
            <person name="Ohm R."/>
            <person name="Pangilinan J."/>
            <person name="Park H.-J."/>
            <person name="Ramirez L."/>
            <person name="Alfaro M."/>
            <person name="Sun H."/>
            <person name="Tritt A."/>
            <person name="Yoshinaga Y."/>
            <person name="Zwiers L.-H."/>
            <person name="Turgeon B."/>
            <person name="Goodwin S."/>
            <person name="Spatafora J."/>
            <person name="Crous P."/>
            <person name="Grigoriev I."/>
        </authorList>
    </citation>
    <scope>NUCLEOTIDE SEQUENCE</scope>
    <source>
        <strain evidence="7">CBS 675.92</strain>
    </source>
</reference>
<dbReference type="AlphaFoldDB" id="A0A6A5UAB5"/>
<dbReference type="InterPro" id="IPR007219">
    <property type="entry name" value="XnlR_reg_dom"/>
</dbReference>
<evidence type="ECO:0000256" key="3">
    <source>
        <dbReference type="ARBA" id="ARBA00023163"/>
    </source>
</evidence>
<evidence type="ECO:0000313" key="8">
    <source>
        <dbReference type="Proteomes" id="UP000800035"/>
    </source>
</evidence>
<dbReference type="Gene3D" id="4.10.240.10">
    <property type="entry name" value="Zn(2)-C6 fungal-type DNA-binding domain"/>
    <property type="match status" value="1"/>
</dbReference>
<evidence type="ECO:0000256" key="4">
    <source>
        <dbReference type="ARBA" id="ARBA00023242"/>
    </source>
</evidence>
<protein>
    <recommendedName>
        <fullName evidence="6">Zn(2)-C6 fungal-type domain-containing protein</fullName>
    </recommendedName>
</protein>
<dbReference type="EMBL" id="ML976980">
    <property type="protein sequence ID" value="KAF1961835.1"/>
    <property type="molecule type" value="Genomic_DNA"/>
</dbReference>
<keyword evidence="3" id="KW-0804">Transcription</keyword>
<dbReference type="InterPro" id="IPR051127">
    <property type="entry name" value="Fungal_SecMet_Regulators"/>
</dbReference>